<proteinExistence type="inferred from homology"/>
<evidence type="ECO:0000313" key="3">
    <source>
        <dbReference type="Proteomes" id="UP000799750"/>
    </source>
</evidence>
<sequence>MKQRNHPISTSNHLCIASTISINPRSKAFFFLNASNCGVFSTLGNVRGKGLFWAVKFMKNPEKMVAFPMDDDFSSKVKDTALDYGVNVLCNMGFAGMLKIDTVAITPPFTITEEELV</sequence>
<dbReference type="OrthoDB" id="5419315at2759"/>
<gene>
    <name evidence="2" type="ORF">BU16DRAFT_604794</name>
</gene>
<dbReference type="AlphaFoldDB" id="A0A6A6R174"/>
<dbReference type="InterPro" id="IPR015424">
    <property type="entry name" value="PyrdxlP-dep_Trfase"/>
</dbReference>
<accession>A0A6A6R174</accession>
<reference evidence="2" key="1">
    <citation type="journal article" date="2020" name="Stud. Mycol.">
        <title>101 Dothideomycetes genomes: a test case for predicting lifestyles and emergence of pathogens.</title>
        <authorList>
            <person name="Haridas S."/>
            <person name="Albert R."/>
            <person name="Binder M."/>
            <person name="Bloem J."/>
            <person name="Labutti K."/>
            <person name="Salamov A."/>
            <person name="Andreopoulos B."/>
            <person name="Baker S."/>
            <person name="Barry K."/>
            <person name="Bills G."/>
            <person name="Bluhm B."/>
            <person name="Cannon C."/>
            <person name="Castanera R."/>
            <person name="Culley D."/>
            <person name="Daum C."/>
            <person name="Ezra D."/>
            <person name="Gonzalez J."/>
            <person name="Henrissat B."/>
            <person name="Kuo A."/>
            <person name="Liang C."/>
            <person name="Lipzen A."/>
            <person name="Lutzoni F."/>
            <person name="Magnuson J."/>
            <person name="Mondo S."/>
            <person name="Nolan M."/>
            <person name="Ohm R."/>
            <person name="Pangilinan J."/>
            <person name="Park H.-J."/>
            <person name="Ramirez L."/>
            <person name="Alfaro M."/>
            <person name="Sun H."/>
            <person name="Tritt A."/>
            <person name="Yoshinaga Y."/>
            <person name="Zwiers L.-H."/>
            <person name="Turgeon B."/>
            <person name="Goodwin S."/>
            <person name="Spatafora J."/>
            <person name="Crous P."/>
            <person name="Grigoriev I."/>
        </authorList>
    </citation>
    <scope>NUCLEOTIDE SEQUENCE</scope>
    <source>
        <strain evidence="2">CBS 269.34</strain>
    </source>
</reference>
<dbReference type="PANTHER" id="PTHR43094">
    <property type="entry name" value="AMINOTRANSFERASE"/>
    <property type="match status" value="1"/>
</dbReference>
<dbReference type="SUPFAM" id="SSF53383">
    <property type="entry name" value="PLP-dependent transferases"/>
    <property type="match status" value="1"/>
</dbReference>
<dbReference type="PANTHER" id="PTHR43094:SF1">
    <property type="entry name" value="AMINOTRANSFERASE CLASS-III"/>
    <property type="match status" value="1"/>
</dbReference>
<dbReference type="GO" id="GO:0005829">
    <property type="term" value="C:cytosol"/>
    <property type="evidence" value="ECO:0007669"/>
    <property type="project" value="TreeGrafter"/>
</dbReference>
<evidence type="ECO:0000313" key="2">
    <source>
        <dbReference type="EMBL" id="KAF2498538.1"/>
    </source>
</evidence>
<protein>
    <submittedName>
        <fullName evidence="2">Uncharacterized protein</fullName>
    </submittedName>
</protein>
<organism evidence="2 3">
    <name type="scientific">Lophium mytilinum</name>
    <dbReference type="NCBI Taxonomy" id="390894"/>
    <lineage>
        <taxon>Eukaryota</taxon>
        <taxon>Fungi</taxon>
        <taxon>Dikarya</taxon>
        <taxon>Ascomycota</taxon>
        <taxon>Pezizomycotina</taxon>
        <taxon>Dothideomycetes</taxon>
        <taxon>Pleosporomycetidae</taxon>
        <taxon>Mytilinidiales</taxon>
        <taxon>Mytilinidiaceae</taxon>
        <taxon>Lophium</taxon>
    </lineage>
</organism>
<dbReference type="Proteomes" id="UP000799750">
    <property type="component" value="Unassembled WGS sequence"/>
</dbReference>
<keyword evidence="3" id="KW-1185">Reference proteome</keyword>
<dbReference type="InterPro" id="IPR015422">
    <property type="entry name" value="PyrdxlP-dep_Trfase_small"/>
</dbReference>
<evidence type="ECO:0000256" key="1">
    <source>
        <dbReference type="ARBA" id="ARBA00008954"/>
    </source>
</evidence>
<comment type="similarity">
    <text evidence="1">Belongs to the class-III pyridoxal-phosphate-dependent aminotransferase family.</text>
</comment>
<dbReference type="Gene3D" id="3.90.1150.10">
    <property type="entry name" value="Aspartate Aminotransferase, domain 1"/>
    <property type="match status" value="1"/>
</dbReference>
<name>A0A6A6R174_9PEZI</name>
<dbReference type="EMBL" id="MU004185">
    <property type="protein sequence ID" value="KAF2498538.1"/>
    <property type="molecule type" value="Genomic_DNA"/>
</dbReference>